<name>A0ABS7BIH7_9SPHN</name>
<organism evidence="2 3">
    <name type="scientific">Sphingomonas citri</name>
    <dbReference type="NCBI Taxonomy" id="2862499"/>
    <lineage>
        <taxon>Bacteria</taxon>
        <taxon>Pseudomonadati</taxon>
        <taxon>Pseudomonadota</taxon>
        <taxon>Alphaproteobacteria</taxon>
        <taxon>Sphingomonadales</taxon>
        <taxon>Sphingomonadaceae</taxon>
        <taxon>Sphingomonas</taxon>
    </lineage>
</organism>
<evidence type="ECO:0000256" key="1">
    <source>
        <dbReference type="SAM" id="MobiDB-lite"/>
    </source>
</evidence>
<feature type="compositionally biased region" description="Gly residues" evidence="1">
    <location>
        <begin position="17"/>
        <end position="35"/>
    </location>
</feature>
<feature type="compositionally biased region" description="Gly residues" evidence="1">
    <location>
        <begin position="1"/>
        <end position="10"/>
    </location>
</feature>
<dbReference type="RefSeq" id="WP_219746891.1">
    <property type="nucleotide sequence ID" value="NZ_JAHXZN010000001.1"/>
</dbReference>
<dbReference type="EMBL" id="JAHXZN010000001">
    <property type="protein sequence ID" value="MBW6529325.1"/>
    <property type="molecule type" value="Genomic_DNA"/>
</dbReference>
<reference evidence="2 3" key="1">
    <citation type="submission" date="2021-07" db="EMBL/GenBank/DDBJ databases">
        <title>Sphingomonas sp.</title>
        <authorList>
            <person name="Feng G."/>
            <person name="Li J."/>
            <person name="Pan M."/>
        </authorList>
    </citation>
    <scope>NUCLEOTIDE SEQUENCE [LARGE SCALE GENOMIC DNA]</scope>
    <source>
        <strain evidence="2 3">RRHST34</strain>
    </source>
</reference>
<comment type="caution">
    <text evidence="2">The sequence shown here is derived from an EMBL/GenBank/DDBJ whole genome shotgun (WGS) entry which is preliminary data.</text>
</comment>
<evidence type="ECO:0000313" key="3">
    <source>
        <dbReference type="Proteomes" id="UP000759103"/>
    </source>
</evidence>
<proteinExistence type="predicted"/>
<gene>
    <name evidence="2" type="ORF">KZ820_01120</name>
</gene>
<protein>
    <submittedName>
        <fullName evidence="2">Uncharacterized protein</fullName>
    </submittedName>
</protein>
<evidence type="ECO:0000313" key="2">
    <source>
        <dbReference type="EMBL" id="MBW6529325.1"/>
    </source>
</evidence>
<feature type="region of interest" description="Disordered" evidence="1">
    <location>
        <begin position="1"/>
        <end position="81"/>
    </location>
</feature>
<keyword evidence="3" id="KW-1185">Reference proteome</keyword>
<accession>A0ABS7BIH7</accession>
<dbReference type="Proteomes" id="UP000759103">
    <property type="component" value="Unassembled WGS sequence"/>
</dbReference>
<sequence length="81" mass="7728">MAQKGAGGNPGAVTAKGGDGARGSLGTGRGGGTGTGAKKAATKKKDASEADNSGQKISGACRWGSARRDDGSPLTSLPLAL</sequence>